<evidence type="ECO:0000313" key="1">
    <source>
        <dbReference type="EMBL" id="AEA47582.1"/>
    </source>
</evidence>
<reference evidence="1 2" key="1">
    <citation type="submission" date="2011-03" db="EMBL/GenBank/DDBJ databases">
        <title>The complete genome of Archaeoglobus veneficus SNP6.</title>
        <authorList>
            <consortium name="US DOE Joint Genome Institute (JGI-PGF)"/>
            <person name="Lucas S."/>
            <person name="Copeland A."/>
            <person name="Lapidus A."/>
            <person name="Bruce D."/>
            <person name="Goodwin L."/>
            <person name="Pitluck S."/>
            <person name="Kyrpides N."/>
            <person name="Mavromatis K."/>
            <person name="Pagani I."/>
            <person name="Ivanova N."/>
            <person name="Mikhailova N."/>
            <person name="Lu M."/>
            <person name="Detter J.C."/>
            <person name="Tapia R."/>
            <person name="Han C."/>
            <person name="Land M."/>
            <person name="Hauser L."/>
            <person name="Markowitz V."/>
            <person name="Cheng J.-F."/>
            <person name="Hugenholtz P."/>
            <person name="Woyke T."/>
            <person name="Wu D."/>
            <person name="Spring S."/>
            <person name="Brambilla E."/>
            <person name="Klenk H.-P."/>
            <person name="Eisen J.A."/>
        </authorList>
    </citation>
    <scope>NUCLEOTIDE SEQUENCE [LARGE SCALE GENOMIC DNA]</scope>
    <source>
        <strain>SNP6</strain>
    </source>
</reference>
<dbReference type="STRING" id="693661.Arcve_1582"/>
<proteinExistence type="predicted"/>
<protein>
    <recommendedName>
        <fullName evidence="3">KaiC-like domain-containing protein</fullName>
    </recommendedName>
</protein>
<dbReference type="AlphaFoldDB" id="F2KPQ4"/>
<keyword evidence="2" id="KW-1185">Reference proteome</keyword>
<dbReference type="eggNOG" id="arCOG01171">
    <property type="taxonomic scope" value="Archaea"/>
</dbReference>
<evidence type="ECO:0008006" key="3">
    <source>
        <dbReference type="Google" id="ProtNLM"/>
    </source>
</evidence>
<sequence>MFSSGTALDRLLGGGVEEGRTVLVETVGGLGEEVVLGFIVNALRNGRKVLILLGKRRMRDMIRFVGDGSGSYEMIAPENGDISLEELYTIGDSIRRRNAELVVFFLLSSLLVLHKPDKVFAFCTDLCNHIRSRNSTAIFTLDKALSDMKTRAMFEESSDVVIEIEEIIEGFNIRRGIRVKKNPIAPPTDYYELKLTNGGIEIGERIL</sequence>
<accession>F2KPQ4</accession>
<organism evidence="1 2">
    <name type="scientific">Archaeoglobus veneficus (strain DSM 11195 / SNP6)</name>
    <dbReference type="NCBI Taxonomy" id="693661"/>
    <lineage>
        <taxon>Archaea</taxon>
        <taxon>Methanobacteriati</taxon>
        <taxon>Methanobacteriota</taxon>
        <taxon>Archaeoglobi</taxon>
        <taxon>Archaeoglobales</taxon>
        <taxon>Archaeoglobaceae</taxon>
        <taxon>Archaeoglobus</taxon>
    </lineage>
</organism>
<dbReference type="Gene3D" id="3.40.50.300">
    <property type="entry name" value="P-loop containing nucleotide triphosphate hydrolases"/>
    <property type="match status" value="1"/>
</dbReference>
<dbReference type="Pfam" id="PF23442">
    <property type="entry name" value="DUF7125"/>
    <property type="match status" value="1"/>
</dbReference>
<gene>
    <name evidence="1" type="ordered locus">Arcve_1582</name>
</gene>
<dbReference type="KEGG" id="ave:Arcve_1582"/>
<dbReference type="HOGENOM" id="CLU_118411_0_0_2"/>
<dbReference type="InterPro" id="IPR027417">
    <property type="entry name" value="P-loop_NTPase"/>
</dbReference>
<dbReference type="SUPFAM" id="SSF52540">
    <property type="entry name" value="P-loop containing nucleoside triphosphate hydrolases"/>
    <property type="match status" value="1"/>
</dbReference>
<evidence type="ECO:0000313" key="2">
    <source>
        <dbReference type="Proteomes" id="UP000008136"/>
    </source>
</evidence>
<dbReference type="EMBL" id="CP002588">
    <property type="protein sequence ID" value="AEA47582.1"/>
    <property type="molecule type" value="Genomic_DNA"/>
</dbReference>
<name>F2KPQ4_ARCVS</name>
<dbReference type="Proteomes" id="UP000008136">
    <property type="component" value="Chromosome"/>
</dbReference>
<dbReference type="InterPro" id="IPR055549">
    <property type="entry name" value="DUF7125"/>
</dbReference>